<accession>A0ACC2ULJ5</accession>
<comment type="caution">
    <text evidence="1">The sequence shown here is derived from an EMBL/GenBank/DDBJ whole genome shotgun (WGS) entry which is preliminary data.</text>
</comment>
<proteinExistence type="predicted"/>
<dbReference type="EMBL" id="QTSX02000168">
    <property type="protein sequence ID" value="KAJ9087985.1"/>
    <property type="molecule type" value="Genomic_DNA"/>
</dbReference>
<evidence type="ECO:0000313" key="1">
    <source>
        <dbReference type="EMBL" id="KAJ9087985.1"/>
    </source>
</evidence>
<sequence length="143" mass="16089">MKGRPASLDGSSILDQTQEQHTCCLDHKAYINNKHNLRETIETVCVLTNQLYQDLEDSRAQVATLEHKLDAYSKCLDLLASTTLLMKGNHFSLLEQVQYNEAARKDFKANISARLSRLEQAVLSNNSLSKEDKRSPVPNSSPE</sequence>
<dbReference type="Proteomes" id="UP001165960">
    <property type="component" value="Unassembled WGS sequence"/>
</dbReference>
<keyword evidence="2" id="KW-1185">Reference proteome</keyword>
<protein>
    <submittedName>
        <fullName evidence="1">Uncharacterized protein</fullName>
    </submittedName>
</protein>
<evidence type="ECO:0000313" key="2">
    <source>
        <dbReference type="Proteomes" id="UP001165960"/>
    </source>
</evidence>
<gene>
    <name evidence="1" type="ORF">DSO57_1027513</name>
</gene>
<name>A0ACC2ULJ5_9FUNG</name>
<organism evidence="1 2">
    <name type="scientific">Entomophthora muscae</name>
    <dbReference type="NCBI Taxonomy" id="34485"/>
    <lineage>
        <taxon>Eukaryota</taxon>
        <taxon>Fungi</taxon>
        <taxon>Fungi incertae sedis</taxon>
        <taxon>Zoopagomycota</taxon>
        <taxon>Entomophthoromycotina</taxon>
        <taxon>Entomophthoromycetes</taxon>
        <taxon>Entomophthorales</taxon>
        <taxon>Entomophthoraceae</taxon>
        <taxon>Entomophthora</taxon>
    </lineage>
</organism>
<reference evidence="1" key="1">
    <citation type="submission" date="2022-04" db="EMBL/GenBank/DDBJ databases">
        <title>Genome of the entomopathogenic fungus Entomophthora muscae.</title>
        <authorList>
            <person name="Elya C."/>
            <person name="Lovett B.R."/>
            <person name="Lee E."/>
            <person name="Macias A.M."/>
            <person name="Hajek A.E."/>
            <person name="De Bivort B.L."/>
            <person name="Kasson M.T."/>
            <person name="De Fine Licht H.H."/>
            <person name="Stajich J.E."/>
        </authorList>
    </citation>
    <scope>NUCLEOTIDE SEQUENCE</scope>
    <source>
        <strain evidence="1">Berkeley</strain>
    </source>
</reference>